<dbReference type="InterPro" id="IPR020843">
    <property type="entry name" value="ER"/>
</dbReference>
<dbReference type="InterPro" id="IPR013154">
    <property type="entry name" value="ADH-like_N"/>
</dbReference>
<evidence type="ECO:0000256" key="2">
    <source>
        <dbReference type="ARBA" id="ARBA00011981"/>
    </source>
</evidence>
<gene>
    <name evidence="5" type="primary">ORF198562</name>
    <name evidence="6" type="synonym">ORF198567</name>
</gene>
<dbReference type="InterPro" id="IPR011032">
    <property type="entry name" value="GroES-like_sf"/>
</dbReference>
<dbReference type="InterPro" id="IPR036291">
    <property type="entry name" value="NAD(P)-bd_dom_sf"/>
</dbReference>
<dbReference type="InterPro" id="IPR013149">
    <property type="entry name" value="ADH-like_C"/>
</dbReference>
<dbReference type="Pfam" id="PF08240">
    <property type="entry name" value="ADH_N"/>
    <property type="match status" value="1"/>
</dbReference>
<sequence>MSIHRIPSKMRQILVKKLASNFREATEIVEAAVPKPGPKEVVIKNRYVGINASDINYTAGRYDPTKRPPFPAGFEGLGEVVSVGPDTVLKVGQAVLYSKFGAFSDFISVEAATTIPVPTCDPAFLSLMVSGLTASVALEKEADLKPGQTVLVTAAAGGTGQFAVQLAKLAGCHVIGTCSSDDKNDFLKSIGCDRTINYRKEKLNDVLSKEYPKGVDVVYESVGNEMFDDALKNLAVFGKLIVIGMISNYEGQEIKDGNTFHDLKEKRTVPIPMTVLTKSARVSGFFLPHYRADFPRHIGTLIKLYKEGKLKVSSDVGVGAANGPFVGLEKVADAVEHMYARKNVGKVIVELNKDDKSAL</sequence>
<dbReference type="Gene3D" id="3.90.180.10">
    <property type="entry name" value="Medium-chain alcohol dehydrogenases, catalytic domain"/>
    <property type="match status" value="1"/>
</dbReference>
<comment type="similarity">
    <text evidence="1">Belongs to the zinc-containing alcohol dehydrogenase family. Quinone oxidoreductase subfamily.</text>
</comment>
<evidence type="ECO:0000256" key="1">
    <source>
        <dbReference type="ARBA" id="ARBA00010371"/>
    </source>
</evidence>
<feature type="domain" description="Enoyl reductase (ER)" evidence="4">
    <location>
        <begin position="21"/>
        <end position="349"/>
    </location>
</feature>
<proteinExistence type="inferred from homology"/>
<dbReference type="GO" id="GO:0008270">
    <property type="term" value="F:zinc ion binding"/>
    <property type="evidence" value="ECO:0007669"/>
    <property type="project" value="InterPro"/>
</dbReference>
<dbReference type="PANTHER" id="PTHR43677">
    <property type="entry name" value="SHORT-CHAIN DEHYDROGENASE/REDUCTASE"/>
    <property type="match status" value="1"/>
</dbReference>
<dbReference type="EMBL" id="HACG01047168">
    <property type="protein sequence ID" value="CEK94033.1"/>
    <property type="molecule type" value="Transcribed_RNA"/>
</dbReference>
<dbReference type="CDD" id="cd08250">
    <property type="entry name" value="Mgc45594_like"/>
    <property type="match status" value="1"/>
</dbReference>
<dbReference type="SMART" id="SM00829">
    <property type="entry name" value="PKS_ER"/>
    <property type="match status" value="1"/>
</dbReference>
<dbReference type="PANTHER" id="PTHR43677:SF3">
    <property type="entry name" value="PROSTAGLANDIN REDUCTASE 3"/>
    <property type="match status" value="1"/>
</dbReference>
<dbReference type="GO" id="GO:0005739">
    <property type="term" value="C:mitochondrion"/>
    <property type="evidence" value="ECO:0007669"/>
    <property type="project" value="TreeGrafter"/>
</dbReference>
<dbReference type="SUPFAM" id="SSF51735">
    <property type="entry name" value="NAD(P)-binding Rossmann-fold domains"/>
    <property type="match status" value="1"/>
</dbReference>
<dbReference type="EC" id="1.3.1.48" evidence="2"/>
<evidence type="ECO:0000259" key="4">
    <source>
        <dbReference type="SMART" id="SM00829"/>
    </source>
</evidence>
<dbReference type="SUPFAM" id="SSF50129">
    <property type="entry name" value="GroES-like"/>
    <property type="match status" value="1"/>
</dbReference>
<dbReference type="FunFam" id="3.40.50.720:FF:000121">
    <property type="entry name" value="Prostaglandin reductase 2"/>
    <property type="match status" value="1"/>
</dbReference>
<evidence type="ECO:0000313" key="6">
    <source>
        <dbReference type="EMBL" id="CEK94033.1"/>
    </source>
</evidence>
<dbReference type="EMBL" id="HACG01047167">
    <property type="protein sequence ID" value="CEK94032.1"/>
    <property type="molecule type" value="Transcribed_RNA"/>
</dbReference>
<evidence type="ECO:0000313" key="5">
    <source>
        <dbReference type="EMBL" id="CEK94032.1"/>
    </source>
</evidence>
<protein>
    <recommendedName>
        <fullName evidence="2">15-oxoprostaglandin 13-reductase</fullName>
        <ecNumber evidence="2">1.3.1.48</ecNumber>
    </recommendedName>
</protein>
<evidence type="ECO:0000256" key="3">
    <source>
        <dbReference type="ARBA" id="ARBA00023002"/>
    </source>
</evidence>
<dbReference type="Pfam" id="PF00107">
    <property type="entry name" value="ADH_zinc_N"/>
    <property type="match status" value="1"/>
</dbReference>
<accession>A0A0B7BMB1</accession>
<dbReference type="InterPro" id="IPR002364">
    <property type="entry name" value="Quin_OxRdtase/zeta-crystal_CS"/>
</dbReference>
<dbReference type="AlphaFoldDB" id="A0A0B7BMB1"/>
<reference evidence="5" key="1">
    <citation type="submission" date="2014-12" db="EMBL/GenBank/DDBJ databases">
        <title>Insight into the proteome of Arion vulgaris.</title>
        <authorList>
            <person name="Aradska J."/>
            <person name="Bulat T."/>
            <person name="Smidak R."/>
            <person name="Sarate P."/>
            <person name="Gangsoo J."/>
            <person name="Sialana F."/>
            <person name="Bilban M."/>
            <person name="Lubec G."/>
        </authorList>
    </citation>
    <scope>NUCLEOTIDE SEQUENCE</scope>
    <source>
        <tissue evidence="5">Skin</tissue>
    </source>
</reference>
<organism evidence="5">
    <name type="scientific">Arion vulgaris</name>
    <dbReference type="NCBI Taxonomy" id="1028688"/>
    <lineage>
        <taxon>Eukaryota</taxon>
        <taxon>Metazoa</taxon>
        <taxon>Spiralia</taxon>
        <taxon>Lophotrochozoa</taxon>
        <taxon>Mollusca</taxon>
        <taxon>Gastropoda</taxon>
        <taxon>Heterobranchia</taxon>
        <taxon>Euthyneura</taxon>
        <taxon>Panpulmonata</taxon>
        <taxon>Eupulmonata</taxon>
        <taxon>Stylommatophora</taxon>
        <taxon>Helicina</taxon>
        <taxon>Arionoidea</taxon>
        <taxon>Arionidae</taxon>
        <taxon>Arion</taxon>
    </lineage>
</organism>
<dbReference type="GO" id="GO:0047522">
    <property type="term" value="F:15-oxoprostaglandin 13-reductase [NAD(P)+] activity"/>
    <property type="evidence" value="ECO:0007669"/>
    <property type="project" value="UniProtKB-EC"/>
</dbReference>
<dbReference type="PROSITE" id="PS01162">
    <property type="entry name" value="QOR_ZETA_CRYSTAL"/>
    <property type="match status" value="1"/>
</dbReference>
<name>A0A0B7BMB1_9EUPU</name>
<keyword evidence="3" id="KW-0560">Oxidoreductase</keyword>
<dbReference type="InterPro" id="IPR051397">
    <property type="entry name" value="Zn-ADH-like_protein"/>
</dbReference>
<dbReference type="Gene3D" id="3.40.50.720">
    <property type="entry name" value="NAD(P)-binding Rossmann-like Domain"/>
    <property type="match status" value="1"/>
</dbReference>